<dbReference type="Proteomes" id="UP001055153">
    <property type="component" value="Unassembled WGS sequence"/>
</dbReference>
<evidence type="ECO:0000256" key="1">
    <source>
        <dbReference type="SAM" id="MobiDB-lite"/>
    </source>
</evidence>
<sequence length="89" mass="9476">MSEKLVIESDEAVGLAQDIAGRLGVTPDEVVTRALRAYSATVPAGDGLNPTQRAEYDALRALARETARHKLPGATSDHSDLYDENGLPT</sequence>
<name>A0ABQ4SGQ8_9HYPH</name>
<evidence type="ECO:0008006" key="4">
    <source>
        <dbReference type="Google" id="ProtNLM"/>
    </source>
</evidence>
<dbReference type="InterPro" id="IPR011660">
    <property type="entry name" value="VapB-like"/>
</dbReference>
<feature type="region of interest" description="Disordered" evidence="1">
    <location>
        <begin position="68"/>
        <end position="89"/>
    </location>
</feature>
<dbReference type="Pfam" id="PF07704">
    <property type="entry name" value="PSK_trans_fac"/>
    <property type="match status" value="1"/>
</dbReference>
<reference evidence="2" key="1">
    <citation type="journal article" date="2021" name="Front. Microbiol.">
        <title>Comprehensive Comparative Genomics and Phenotyping of Methylobacterium Species.</title>
        <authorList>
            <person name="Alessa O."/>
            <person name="Ogura Y."/>
            <person name="Fujitani Y."/>
            <person name="Takami H."/>
            <person name="Hayashi T."/>
            <person name="Sahin N."/>
            <person name="Tani A."/>
        </authorList>
    </citation>
    <scope>NUCLEOTIDE SEQUENCE</scope>
    <source>
        <strain evidence="2">DSM 17168</strain>
    </source>
</reference>
<evidence type="ECO:0000313" key="2">
    <source>
        <dbReference type="EMBL" id="GJE00980.1"/>
    </source>
</evidence>
<protein>
    <recommendedName>
        <fullName evidence="4">Transcription factor</fullName>
    </recommendedName>
</protein>
<dbReference type="EMBL" id="BPQQ01000031">
    <property type="protein sequence ID" value="GJE00980.1"/>
    <property type="molecule type" value="Genomic_DNA"/>
</dbReference>
<dbReference type="RefSeq" id="WP_238235781.1">
    <property type="nucleotide sequence ID" value="NZ_BPQQ01000031.1"/>
</dbReference>
<accession>A0ABQ4SGQ8</accession>
<proteinExistence type="predicted"/>
<reference evidence="2" key="2">
    <citation type="submission" date="2021-08" db="EMBL/GenBank/DDBJ databases">
        <authorList>
            <person name="Tani A."/>
            <person name="Ola A."/>
            <person name="Ogura Y."/>
            <person name="Katsura K."/>
            <person name="Hayashi T."/>
        </authorList>
    </citation>
    <scope>NUCLEOTIDE SEQUENCE</scope>
    <source>
        <strain evidence="2">DSM 17168</strain>
    </source>
</reference>
<keyword evidence="3" id="KW-1185">Reference proteome</keyword>
<organism evidence="2 3">
    <name type="scientific">Methylobacterium isbiliense</name>
    <dbReference type="NCBI Taxonomy" id="315478"/>
    <lineage>
        <taxon>Bacteria</taxon>
        <taxon>Pseudomonadati</taxon>
        <taxon>Pseudomonadota</taxon>
        <taxon>Alphaproteobacteria</taxon>
        <taxon>Hyphomicrobiales</taxon>
        <taxon>Methylobacteriaceae</taxon>
        <taxon>Methylobacterium</taxon>
    </lineage>
</organism>
<gene>
    <name evidence="2" type="ORF">GMJLKIPL_2908</name>
</gene>
<evidence type="ECO:0000313" key="3">
    <source>
        <dbReference type="Proteomes" id="UP001055153"/>
    </source>
</evidence>
<comment type="caution">
    <text evidence="2">The sequence shown here is derived from an EMBL/GenBank/DDBJ whole genome shotgun (WGS) entry which is preliminary data.</text>
</comment>